<accession>A0AAE0SML4</accession>
<evidence type="ECO:0000313" key="6">
    <source>
        <dbReference type="EMBL" id="KAK3594756.1"/>
    </source>
</evidence>
<dbReference type="GO" id="GO:0015031">
    <property type="term" value="P:protein transport"/>
    <property type="evidence" value="ECO:0007669"/>
    <property type="project" value="TreeGrafter"/>
</dbReference>
<keyword evidence="7" id="KW-1185">Reference proteome</keyword>
<evidence type="ECO:0000256" key="3">
    <source>
        <dbReference type="ARBA" id="ARBA00022658"/>
    </source>
</evidence>
<dbReference type="Proteomes" id="UP001195483">
    <property type="component" value="Unassembled WGS sequence"/>
</dbReference>
<evidence type="ECO:0000256" key="2">
    <source>
        <dbReference type="ARBA" id="ARBA00008641"/>
    </source>
</evidence>
<dbReference type="PROSITE" id="PS50211">
    <property type="entry name" value="DENN"/>
    <property type="match status" value="1"/>
</dbReference>
<feature type="domain" description="UDENN" evidence="5">
    <location>
        <begin position="1"/>
        <end position="354"/>
    </location>
</feature>
<reference evidence="6" key="2">
    <citation type="journal article" date="2021" name="Genome Biol. Evol.">
        <title>Developing a high-quality reference genome for a parasitic bivalve with doubly uniparental inheritance (Bivalvia: Unionida).</title>
        <authorList>
            <person name="Smith C.H."/>
        </authorList>
    </citation>
    <scope>NUCLEOTIDE SEQUENCE</scope>
    <source>
        <strain evidence="6">CHS0354</strain>
        <tissue evidence="6">Mantle</tissue>
    </source>
</reference>
<dbReference type="GO" id="GO:0005770">
    <property type="term" value="C:late endosome"/>
    <property type="evidence" value="ECO:0007669"/>
    <property type="project" value="UniProtKB-SubCell"/>
</dbReference>
<proteinExistence type="inferred from homology"/>
<dbReference type="EMBL" id="JAEAOA010000873">
    <property type="protein sequence ID" value="KAK3594756.1"/>
    <property type="molecule type" value="Genomic_DNA"/>
</dbReference>
<dbReference type="Pfam" id="PF08616">
    <property type="entry name" value="SPA"/>
    <property type="match status" value="1"/>
</dbReference>
<dbReference type="PANTHER" id="PTHR28544">
    <property type="entry name" value="PROTEIN FAM45A-RELATED"/>
    <property type="match status" value="1"/>
</dbReference>
<protein>
    <recommendedName>
        <fullName evidence="5">UDENN domain-containing protein</fullName>
    </recommendedName>
</protein>
<keyword evidence="4" id="KW-0967">Endosome</keyword>
<comment type="similarity">
    <text evidence="2">Belongs to the DENND10 family.</text>
</comment>
<dbReference type="InterPro" id="IPR037516">
    <property type="entry name" value="Tripartite_DENN"/>
</dbReference>
<evidence type="ECO:0000259" key="5">
    <source>
        <dbReference type="PROSITE" id="PS50211"/>
    </source>
</evidence>
<dbReference type="InterPro" id="IPR042431">
    <property type="entry name" value="FAM45"/>
</dbReference>
<dbReference type="AlphaFoldDB" id="A0AAE0SML4"/>
<sequence>MAALCELISAGLIEKDTNDDVLWTWSYPTVSAEQRSMFIQRCGLSSRPETASCPFLYSQWNHTWYYIYTSVVKETDALSRVKMFSIVLVTKDFNPEKYEVLCRVFSQNFCRTGSPATMLEAYMSVVTRGTCAMEENGKFSTSDYDVKKAYANSKVKSIIETFGVETIRLYTALLLKKRIVIYYPTHSLQELLTFTRSLPALVWHRQNWGIVYSYMELNDTEIDQLRSCNTYVAGFTDATVESREDLYDLFVNGSAGQISVASHAKESLAMGKLHKDIAVFMMQCVENENMSDYQIIKEIANKTKELLNNLKSLAVMGDDGKPYITLECLKDRKMPPASENFLFSLAACEGLVPI</sequence>
<reference evidence="6" key="3">
    <citation type="submission" date="2023-05" db="EMBL/GenBank/DDBJ databases">
        <authorList>
            <person name="Smith C.H."/>
        </authorList>
    </citation>
    <scope>NUCLEOTIDE SEQUENCE</scope>
    <source>
        <strain evidence="6">CHS0354</strain>
        <tissue evidence="6">Mantle</tissue>
    </source>
</reference>
<dbReference type="GO" id="GO:2000641">
    <property type="term" value="P:regulation of early endosome to late endosome transport"/>
    <property type="evidence" value="ECO:0007669"/>
    <property type="project" value="TreeGrafter"/>
</dbReference>
<reference evidence="6" key="1">
    <citation type="journal article" date="2021" name="Genome Biol. Evol.">
        <title>A High-Quality Reference Genome for a Parasitic Bivalve with Doubly Uniparental Inheritance (Bivalvia: Unionida).</title>
        <authorList>
            <person name="Smith C.H."/>
        </authorList>
    </citation>
    <scope>NUCLEOTIDE SEQUENCE</scope>
    <source>
        <strain evidence="6">CHS0354</strain>
    </source>
</reference>
<evidence type="ECO:0000256" key="4">
    <source>
        <dbReference type="ARBA" id="ARBA00022753"/>
    </source>
</evidence>
<evidence type="ECO:0000313" key="7">
    <source>
        <dbReference type="Proteomes" id="UP001195483"/>
    </source>
</evidence>
<keyword evidence="3" id="KW-0344">Guanine-nucleotide releasing factor</keyword>
<comment type="caution">
    <text evidence="6">The sequence shown here is derived from an EMBL/GenBank/DDBJ whole genome shotgun (WGS) entry which is preliminary data.</text>
</comment>
<dbReference type="GO" id="GO:0031267">
    <property type="term" value="F:small GTPase binding"/>
    <property type="evidence" value="ECO:0007669"/>
    <property type="project" value="TreeGrafter"/>
</dbReference>
<evidence type="ECO:0000256" key="1">
    <source>
        <dbReference type="ARBA" id="ARBA00004603"/>
    </source>
</evidence>
<dbReference type="PANTHER" id="PTHR28544:SF1">
    <property type="entry name" value="DENN DOMAIN-CONTAINING PROTEIN 10-RELATED"/>
    <property type="match status" value="1"/>
</dbReference>
<gene>
    <name evidence="6" type="ORF">CHS0354_014187</name>
</gene>
<dbReference type="GO" id="GO:0005085">
    <property type="term" value="F:guanyl-nucleotide exchange factor activity"/>
    <property type="evidence" value="ECO:0007669"/>
    <property type="project" value="UniProtKB-KW"/>
</dbReference>
<organism evidence="6 7">
    <name type="scientific">Potamilus streckersoni</name>
    <dbReference type="NCBI Taxonomy" id="2493646"/>
    <lineage>
        <taxon>Eukaryota</taxon>
        <taxon>Metazoa</taxon>
        <taxon>Spiralia</taxon>
        <taxon>Lophotrochozoa</taxon>
        <taxon>Mollusca</taxon>
        <taxon>Bivalvia</taxon>
        <taxon>Autobranchia</taxon>
        <taxon>Heteroconchia</taxon>
        <taxon>Palaeoheterodonta</taxon>
        <taxon>Unionida</taxon>
        <taxon>Unionoidea</taxon>
        <taxon>Unionidae</taxon>
        <taxon>Ambleminae</taxon>
        <taxon>Lampsilini</taxon>
        <taxon>Potamilus</taxon>
    </lineage>
</organism>
<name>A0AAE0SML4_9BIVA</name>
<comment type="subcellular location">
    <subcellularLocation>
        <location evidence="1">Late endosome</location>
    </subcellularLocation>
</comment>